<sequence length="173" mass="19998">MLENYSNLVSVGYHVSKPDVIFKLEQGEEPWIVEEFSNQNYPDVDDALEKNKEIQDKHLTQTVFFSNKTLITERENVFGKTLNLGMNSVPSRKMPYKCNPGGNSLKTNSEVIVAKKSKENRKIPDGYSGFGKHEKSHLGMKKYRYNPMRKASNQNENLILHQNIQILKQPFDY</sequence>
<proteinExistence type="predicted"/>
<name>A0A2J8MJN9_PANTR</name>
<protein>
    <submittedName>
        <fullName evidence="2">ZNF334 isoform 6</fullName>
    </submittedName>
</protein>
<dbReference type="InterPro" id="IPR036051">
    <property type="entry name" value="KRAB_dom_sf"/>
</dbReference>
<evidence type="ECO:0000313" key="2">
    <source>
        <dbReference type="EMBL" id="PNI59742.1"/>
    </source>
</evidence>
<dbReference type="InterPro" id="IPR001909">
    <property type="entry name" value="KRAB"/>
</dbReference>
<dbReference type="PROSITE" id="PS50805">
    <property type="entry name" value="KRAB"/>
    <property type="match status" value="1"/>
</dbReference>
<organism evidence="2 3">
    <name type="scientific">Pan troglodytes</name>
    <name type="common">Chimpanzee</name>
    <dbReference type="NCBI Taxonomy" id="9598"/>
    <lineage>
        <taxon>Eukaryota</taxon>
        <taxon>Metazoa</taxon>
        <taxon>Chordata</taxon>
        <taxon>Craniata</taxon>
        <taxon>Vertebrata</taxon>
        <taxon>Euteleostomi</taxon>
        <taxon>Mammalia</taxon>
        <taxon>Eutheria</taxon>
        <taxon>Euarchontoglires</taxon>
        <taxon>Primates</taxon>
        <taxon>Haplorrhini</taxon>
        <taxon>Catarrhini</taxon>
        <taxon>Hominidae</taxon>
        <taxon>Pan</taxon>
    </lineage>
</organism>
<dbReference type="EMBL" id="NBAG03000253">
    <property type="protein sequence ID" value="PNI59742.1"/>
    <property type="molecule type" value="Genomic_DNA"/>
</dbReference>
<feature type="domain" description="KRAB" evidence="1">
    <location>
        <begin position="1"/>
        <end position="43"/>
    </location>
</feature>
<dbReference type="SMART" id="SM00349">
    <property type="entry name" value="KRAB"/>
    <property type="match status" value="1"/>
</dbReference>
<feature type="non-terminal residue" evidence="2">
    <location>
        <position position="173"/>
    </location>
</feature>
<dbReference type="PANTHER" id="PTHR23232:SF131">
    <property type="entry name" value="KRAB DOMAIN-CONTAINING PROTEIN"/>
    <property type="match status" value="1"/>
</dbReference>
<accession>A0A2J8MJN9</accession>
<dbReference type="SUPFAM" id="SSF109640">
    <property type="entry name" value="KRAB domain (Kruppel-associated box)"/>
    <property type="match status" value="1"/>
</dbReference>
<dbReference type="Proteomes" id="UP000236370">
    <property type="component" value="Unassembled WGS sequence"/>
</dbReference>
<gene>
    <name evidence="2" type="ORF">CK820_G0019948</name>
</gene>
<comment type="caution">
    <text evidence="2">The sequence shown here is derived from an EMBL/GenBank/DDBJ whole genome shotgun (WGS) entry which is preliminary data.</text>
</comment>
<dbReference type="GO" id="GO:0006355">
    <property type="term" value="P:regulation of DNA-templated transcription"/>
    <property type="evidence" value="ECO:0007669"/>
    <property type="project" value="InterPro"/>
</dbReference>
<dbReference type="AlphaFoldDB" id="A0A2J8MJN9"/>
<dbReference type="InterPro" id="IPR050169">
    <property type="entry name" value="Krueppel_C2H2_ZnF"/>
</dbReference>
<evidence type="ECO:0000313" key="3">
    <source>
        <dbReference type="Proteomes" id="UP000236370"/>
    </source>
</evidence>
<reference evidence="2 3" key="1">
    <citation type="submission" date="2017-12" db="EMBL/GenBank/DDBJ databases">
        <title>High-resolution comparative analysis of great ape genomes.</title>
        <authorList>
            <person name="Pollen A."/>
            <person name="Hastie A."/>
            <person name="Hormozdiari F."/>
            <person name="Dougherty M."/>
            <person name="Liu R."/>
            <person name="Chaisson M."/>
            <person name="Hoppe E."/>
            <person name="Hill C."/>
            <person name="Pang A."/>
            <person name="Hillier L."/>
            <person name="Baker C."/>
            <person name="Armstrong J."/>
            <person name="Shendure J."/>
            <person name="Paten B."/>
            <person name="Wilson R."/>
            <person name="Chao H."/>
            <person name="Schneider V."/>
            <person name="Ventura M."/>
            <person name="Kronenberg Z."/>
            <person name="Murali S."/>
            <person name="Gordon D."/>
            <person name="Cantsilieris S."/>
            <person name="Munson K."/>
            <person name="Nelson B."/>
            <person name="Raja A."/>
            <person name="Underwood J."/>
            <person name="Diekhans M."/>
            <person name="Fiddes I."/>
            <person name="Haussler D."/>
            <person name="Eichler E."/>
        </authorList>
    </citation>
    <scope>NUCLEOTIDE SEQUENCE [LARGE SCALE GENOMIC DNA]</scope>
    <source>
        <strain evidence="2">Yerkes chimp pedigree #C0471</strain>
    </source>
</reference>
<evidence type="ECO:0000259" key="1">
    <source>
        <dbReference type="PROSITE" id="PS50805"/>
    </source>
</evidence>
<dbReference type="PANTHER" id="PTHR23232">
    <property type="entry name" value="KRAB DOMAIN C2H2 ZINC FINGER"/>
    <property type="match status" value="1"/>
</dbReference>